<organism evidence="5">
    <name type="scientific">marine sediment metagenome</name>
    <dbReference type="NCBI Taxonomy" id="412755"/>
    <lineage>
        <taxon>unclassified sequences</taxon>
        <taxon>metagenomes</taxon>
        <taxon>ecological metagenomes</taxon>
    </lineage>
</organism>
<dbReference type="InterPro" id="IPR004143">
    <property type="entry name" value="BPL_LPL_catalytic"/>
</dbReference>
<feature type="domain" description="BPL/LPL catalytic" evidence="4">
    <location>
        <begin position="1"/>
        <end position="123"/>
    </location>
</feature>
<evidence type="ECO:0000256" key="2">
    <source>
        <dbReference type="ARBA" id="ARBA00022741"/>
    </source>
</evidence>
<evidence type="ECO:0000256" key="3">
    <source>
        <dbReference type="ARBA" id="ARBA00022840"/>
    </source>
</evidence>
<evidence type="ECO:0000313" key="5">
    <source>
        <dbReference type="EMBL" id="GAH67811.1"/>
    </source>
</evidence>
<gene>
    <name evidence="5" type="ORF">S03H2_43121</name>
</gene>
<dbReference type="Pfam" id="PF03099">
    <property type="entry name" value="BPL_LplA_LipB"/>
    <property type="match status" value="1"/>
</dbReference>
<dbReference type="InterPro" id="IPR004408">
    <property type="entry name" value="Biotin_CoA_COase_ligase"/>
</dbReference>
<dbReference type="NCBIfam" id="TIGR00121">
    <property type="entry name" value="birA_ligase"/>
    <property type="match status" value="1"/>
</dbReference>
<dbReference type="AlphaFoldDB" id="X1HC84"/>
<keyword evidence="3" id="KW-0067">ATP-binding</keyword>
<dbReference type="Gene3D" id="3.30.930.10">
    <property type="entry name" value="Bira Bifunctional Protein, Domain 2"/>
    <property type="match status" value="1"/>
</dbReference>
<reference evidence="5" key="1">
    <citation type="journal article" date="2014" name="Front. Microbiol.">
        <title>High frequency of phylogenetically diverse reductive dehalogenase-homologous genes in deep subseafloor sedimentary metagenomes.</title>
        <authorList>
            <person name="Kawai M."/>
            <person name="Futagami T."/>
            <person name="Toyoda A."/>
            <person name="Takaki Y."/>
            <person name="Nishi S."/>
            <person name="Hori S."/>
            <person name="Arai W."/>
            <person name="Tsubouchi T."/>
            <person name="Morono Y."/>
            <person name="Uchiyama I."/>
            <person name="Ito T."/>
            <person name="Fujiyama A."/>
            <person name="Inagaki F."/>
            <person name="Takami H."/>
        </authorList>
    </citation>
    <scope>NUCLEOTIDE SEQUENCE</scope>
    <source>
        <strain evidence="5">Expedition CK06-06</strain>
    </source>
</reference>
<dbReference type="Pfam" id="PF02237">
    <property type="entry name" value="BPL_C"/>
    <property type="match status" value="1"/>
</dbReference>
<dbReference type="GO" id="GO:0004077">
    <property type="term" value="F:biotin--[biotin carboxyl-carrier protein] ligase activity"/>
    <property type="evidence" value="ECO:0007669"/>
    <property type="project" value="InterPro"/>
</dbReference>
<dbReference type="PROSITE" id="PS51733">
    <property type="entry name" value="BPL_LPL_CATALYTIC"/>
    <property type="match status" value="1"/>
</dbReference>
<evidence type="ECO:0000256" key="1">
    <source>
        <dbReference type="ARBA" id="ARBA00022598"/>
    </source>
</evidence>
<accession>X1HC84</accession>
<keyword evidence="1" id="KW-0436">Ligase</keyword>
<dbReference type="Gene3D" id="2.30.30.100">
    <property type="match status" value="1"/>
</dbReference>
<comment type="caution">
    <text evidence="5">The sequence shown here is derived from an EMBL/GenBank/DDBJ whole genome shotgun (WGS) entry which is preliminary data.</text>
</comment>
<dbReference type="PANTHER" id="PTHR12835">
    <property type="entry name" value="BIOTIN PROTEIN LIGASE"/>
    <property type="match status" value="1"/>
</dbReference>
<dbReference type="InterPro" id="IPR008988">
    <property type="entry name" value="Transcriptional_repressor_C"/>
</dbReference>
<protein>
    <recommendedName>
        <fullName evidence="4">BPL/LPL catalytic domain-containing protein</fullName>
    </recommendedName>
</protein>
<evidence type="ECO:0000259" key="4">
    <source>
        <dbReference type="PROSITE" id="PS51733"/>
    </source>
</evidence>
<dbReference type="EMBL" id="BARU01026871">
    <property type="protein sequence ID" value="GAH67811.1"/>
    <property type="molecule type" value="Genomic_DNA"/>
</dbReference>
<dbReference type="PANTHER" id="PTHR12835:SF5">
    <property type="entry name" value="BIOTIN--PROTEIN LIGASE"/>
    <property type="match status" value="1"/>
</dbReference>
<dbReference type="InterPro" id="IPR045864">
    <property type="entry name" value="aa-tRNA-synth_II/BPL/LPL"/>
</dbReference>
<feature type="non-terminal residue" evidence="5">
    <location>
        <position position="1"/>
    </location>
</feature>
<dbReference type="GO" id="GO:0005737">
    <property type="term" value="C:cytoplasm"/>
    <property type="evidence" value="ECO:0007669"/>
    <property type="project" value="TreeGrafter"/>
</dbReference>
<dbReference type="SUPFAM" id="SSF50037">
    <property type="entry name" value="C-terminal domain of transcriptional repressors"/>
    <property type="match status" value="1"/>
</dbReference>
<dbReference type="SUPFAM" id="SSF55681">
    <property type="entry name" value="Class II aaRS and biotin synthetases"/>
    <property type="match status" value="1"/>
</dbReference>
<dbReference type="InterPro" id="IPR003142">
    <property type="entry name" value="BPL_C"/>
</dbReference>
<keyword evidence="2" id="KW-0547">Nucleotide-binding</keyword>
<proteinExistence type="predicted"/>
<dbReference type="GO" id="GO:0005524">
    <property type="term" value="F:ATP binding"/>
    <property type="evidence" value="ECO:0007669"/>
    <property type="project" value="UniProtKB-KW"/>
</dbReference>
<name>X1HC84_9ZZZZ</name>
<sequence length="191" mass="20185">RCLLMSVLLRPERPAQERACLSLAAAVAAAAAIKQVAGVEARTKWPNDLLLDGVKVGGVLLEATSEAVAVGIGINVSGPAVELQARVDRPLTTIEEAAGQVVRREDLLVELLRSLDELYAAFVKNGPAPIVETYRPLDVALGKRVVVEAPEGQITGLAVEIDELGHLVVEDEDGNAHTLMAGEVALTEVEE</sequence>